<name>A0A7R9GIZ0_9CRUS</name>
<dbReference type="OrthoDB" id="6357215at2759"/>
<organism evidence="3">
    <name type="scientific">Notodromas monacha</name>
    <dbReference type="NCBI Taxonomy" id="399045"/>
    <lineage>
        <taxon>Eukaryota</taxon>
        <taxon>Metazoa</taxon>
        <taxon>Ecdysozoa</taxon>
        <taxon>Arthropoda</taxon>
        <taxon>Crustacea</taxon>
        <taxon>Oligostraca</taxon>
        <taxon>Ostracoda</taxon>
        <taxon>Podocopa</taxon>
        <taxon>Podocopida</taxon>
        <taxon>Cypridocopina</taxon>
        <taxon>Cypridoidea</taxon>
        <taxon>Cyprididae</taxon>
        <taxon>Notodromas</taxon>
    </lineage>
</organism>
<accession>A0A7R9GIZ0</accession>
<dbReference type="Proteomes" id="UP000678499">
    <property type="component" value="Unassembled WGS sequence"/>
</dbReference>
<keyword evidence="4" id="KW-1185">Reference proteome</keyword>
<dbReference type="InterPro" id="IPR053202">
    <property type="entry name" value="EGF_Rcpt_Signaling_Reg"/>
</dbReference>
<dbReference type="SUPFAM" id="SSF53335">
    <property type="entry name" value="S-adenosyl-L-methionine-dependent methyltransferases"/>
    <property type="match status" value="1"/>
</dbReference>
<reference evidence="3" key="1">
    <citation type="submission" date="2020-11" db="EMBL/GenBank/DDBJ databases">
        <authorList>
            <person name="Tran Van P."/>
        </authorList>
    </citation>
    <scope>NUCLEOTIDE SEQUENCE</scope>
</reference>
<dbReference type="GO" id="GO:0005886">
    <property type="term" value="C:plasma membrane"/>
    <property type="evidence" value="ECO:0007669"/>
    <property type="project" value="TreeGrafter"/>
</dbReference>
<evidence type="ECO:0000256" key="1">
    <source>
        <dbReference type="SAM" id="Phobius"/>
    </source>
</evidence>
<keyword evidence="1" id="KW-0812">Transmembrane</keyword>
<evidence type="ECO:0000313" key="3">
    <source>
        <dbReference type="EMBL" id="CAD7282940.1"/>
    </source>
</evidence>
<proteinExistence type="predicted"/>
<dbReference type="GO" id="GO:0006888">
    <property type="term" value="P:endoplasmic reticulum to Golgi vesicle-mediated transport"/>
    <property type="evidence" value="ECO:0007669"/>
    <property type="project" value="TreeGrafter"/>
</dbReference>
<dbReference type="PANTHER" id="PTHR34009:SF2">
    <property type="entry name" value="PROTEIN STAR"/>
    <property type="match status" value="1"/>
</dbReference>
<dbReference type="GO" id="GO:0031902">
    <property type="term" value="C:late endosome membrane"/>
    <property type="evidence" value="ECO:0007669"/>
    <property type="project" value="TreeGrafter"/>
</dbReference>
<protein>
    <recommendedName>
        <fullName evidence="2">Methyltransferase FkbM domain-containing protein</fullName>
    </recommendedName>
</protein>
<dbReference type="PANTHER" id="PTHR34009">
    <property type="entry name" value="PROTEIN STAR"/>
    <property type="match status" value="1"/>
</dbReference>
<dbReference type="EMBL" id="CAJPEX010004543">
    <property type="protein sequence ID" value="CAG0923092.1"/>
    <property type="molecule type" value="Genomic_DNA"/>
</dbReference>
<dbReference type="GO" id="GO:0005794">
    <property type="term" value="C:Golgi apparatus"/>
    <property type="evidence" value="ECO:0007669"/>
    <property type="project" value="TreeGrafter"/>
</dbReference>
<evidence type="ECO:0000313" key="4">
    <source>
        <dbReference type="Proteomes" id="UP000678499"/>
    </source>
</evidence>
<keyword evidence="1" id="KW-1133">Transmembrane helix</keyword>
<keyword evidence="1" id="KW-0472">Membrane</keyword>
<dbReference type="GO" id="GO:0016197">
    <property type="term" value="P:endosomal transport"/>
    <property type="evidence" value="ECO:0007669"/>
    <property type="project" value="TreeGrafter"/>
</dbReference>
<dbReference type="InterPro" id="IPR006342">
    <property type="entry name" value="FkbM_mtfrase"/>
</dbReference>
<dbReference type="Gene3D" id="3.40.50.150">
    <property type="entry name" value="Vaccinia Virus protein VP39"/>
    <property type="match status" value="1"/>
</dbReference>
<dbReference type="InterPro" id="IPR029063">
    <property type="entry name" value="SAM-dependent_MTases_sf"/>
</dbReference>
<evidence type="ECO:0000259" key="2">
    <source>
        <dbReference type="Pfam" id="PF05050"/>
    </source>
</evidence>
<dbReference type="Pfam" id="PF05050">
    <property type="entry name" value="Methyltransf_21"/>
    <property type="match status" value="1"/>
</dbReference>
<feature type="transmembrane region" description="Helical" evidence="1">
    <location>
        <begin position="9"/>
        <end position="29"/>
    </location>
</feature>
<dbReference type="GO" id="GO:0005789">
    <property type="term" value="C:endoplasmic reticulum membrane"/>
    <property type="evidence" value="ECO:0007669"/>
    <property type="project" value="TreeGrafter"/>
</dbReference>
<dbReference type="AlphaFoldDB" id="A0A7R9GIZ0"/>
<gene>
    <name evidence="3" type="ORF">NMOB1V02_LOCUS10558</name>
</gene>
<sequence>MRRNGQRKTAVFTALFLFLAFAMLSFLYYSPKEFTHSFLVNNTNVSSPPAGEVSISTKIPGFEKPFGESPEEDQRLLEHLQKSVLWPPSKEDYNLLQPNAAGNSEGGFITKHVIPKYFPNVTNGVFFEAGALDGETLSTTLYLERFKNWTGLISEMNPLGVDRIVQKKRKCWLAPACLSPTNTPSRMVMHSRYDPAHFYTTWGGTVSEKNKVKRGNPDTKKATELEIHAIVPCYPLTAILIAANVTSIDFFSLDLEGLELKVLKTINWDLINIKVIHMDLLHTDEGEDAVHTFLQSKGYKHVHGRGEPVLFVQEKFLNSLN</sequence>
<dbReference type="EMBL" id="OA886580">
    <property type="protein sequence ID" value="CAD7282940.1"/>
    <property type="molecule type" value="Genomic_DNA"/>
</dbReference>
<feature type="domain" description="Methyltransferase FkbM" evidence="2">
    <location>
        <begin position="129"/>
        <end position="300"/>
    </location>
</feature>